<dbReference type="Gene3D" id="3.40.50.12230">
    <property type="match status" value="1"/>
</dbReference>
<dbReference type="GO" id="GO:0004479">
    <property type="term" value="F:methionyl-tRNA formyltransferase activity"/>
    <property type="evidence" value="ECO:0007669"/>
    <property type="project" value="UniProtKB-EC"/>
</dbReference>
<name>A0AAF0DBX8_9EURO</name>
<dbReference type="AlphaFoldDB" id="A0AAF0DBX8"/>
<proteinExistence type="predicted"/>
<accession>A0AAF0DBX8</accession>
<dbReference type="GO" id="GO:0005739">
    <property type="term" value="C:mitochondrion"/>
    <property type="evidence" value="ECO:0007669"/>
    <property type="project" value="TreeGrafter"/>
</dbReference>
<dbReference type="InterPro" id="IPR041711">
    <property type="entry name" value="Met-tRNA-FMT_N"/>
</dbReference>
<organism evidence="3 4">
    <name type="scientific">Emydomyces testavorans</name>
    <dbReference type="NCBI Taxonomy" id="2070801"/>
    <lineage>
        <taxon>Eukaryota</taxon>
        <taxon>Fungi</taxon>
        <taxon>Dikarya</taxon>
        <taxon>Ascomycota</taxon>
        <taxon>Pezizomycotina</taxon>
        <taxon>Eurotiomycetes</taxon>
        <taxon>Eurotiomycetidae</taxon>
        <taxon>Onygenales</taxon>
        <taxon>Nannizziopsiaceae</taxon>
        <taxon>Emydomyces</taxon>
    </lineage>
</organism>
<dbReference type="EC" id="2.1.2.9" evidence="1"/>
<evidence type="ECO:0000313" key="4">
    <source>
        <dbReference type="Proteomes" id="UP001219355"/>
    </source>
</evidence>
<protein>
    <recommendedName>
        <fullName evidence="1">methionyl-tRNA formyltransferase</fullName>
        <ecNumber evidence="1">2.1.2.9</ecNumber>
    </recommendedName>
</protein>
<dbReference type="Pfam" id="PF00551">
    <property type="entry name" value="Formyl_trans_N"/>
    <property type="match status" value="1"/>
</dbReference>
<dbReference type="InterPro" id="IPR002376">
    <property type="entry name" value="Formyl_transf_N"/>
</dbReference>
<dbReference type="PANTHER" id="PTHR11138:SF5">
    <property type="entry name" value="METHIONYL-TRNA FORMYLTRANSFERASE, MITOCHONDRIAL"/>
    <property type="match status" value="1"/>
</dbReference>
<dbReference type="Proteomes" id="UP001219355">
    <property type="component" value="Chromosome 1"/>
</dbReference>
<dbReference type="SUPFAM" id="SSF53328">
    <property type="entry name" value="Formyltransferase"/>
    <property type="match status" value="1"/>
</dbReference>
<evidence type="ECO:0000259" key="2">
    <source>
        <dbReference type="Pfam" id="PF00551"/>
    </source>
</evidence>
<evidence type="ECO:0000313" key="3">
    <source>
        <dbReference type="EMBL" id="WEW55440.1"/>
    </source>
</evidence>
<dbReference type="EMBL" id="CP120627">
    <property type="protein sequence ID" value="WEW55440.1"/>
    <property type="molecule type" value="Genomic_DNA"/>
</dbReference>
<evidence type="ECO:0000256" key="1">
    <source>
        <dbReference type="ARBA" id="ARBA00012261"/>
    </source>
</evidence>
<reference evidence="3" key="1">
    <citation type="submission" date="2023-03" db="EMBL/GenBank/DDBJ databases">
        <title>Emydomyces testavorans Genome Sequence.</title>
        <authorList>
            <person name="Hoyer L."/>
        </authorList>
    </citation>
    <scope>NUCLEOTIDE SEQUENCE</scope>
    <source>
        <strain evidence="3">16-2883</strain>
    </source>
</reference>
<keyword evidence="4" id="KW-1185">Reference proteome</keyword>
<keyword evidence="3" id="KW-0808">Transferase</keyword>
<feature type="domain" description="Formyl transferase N-terminal" evidence="2">
    <location>
        <begin position="36"/>
        <end position="198"/>
    </location>
</feature>
<gene>
    <name evidence="3" type="primary">FMT1</name>
    <name evidence="3" type="ORF">PRK78_000871</name>
</gene>
<dbReference type="PANTHER" id="PTHR11138">
    <property type="entry name" value="METHIONYL-TRNA FORMYLTRANSFERASE"/>
    <property type="match status" value="1"/>
</dbReference>
<dbReference type="CDD" id="cd08646">
    <property type="entry name" value="FMT_core_Met-tRNA-FMT_N"/>
    <property type="match status" value="1"/>
</dbReference>
<sequence length="392" mass="43780">MIFLRSSRCLALRQSSLFYRQLCFRRSSTKSCEPLRILFCGSDEISIASLNALHAEHNKSPETIASIDVVCRPGKRVGRGLKTIREVPIKAAAKNLSLPVHEVDTFTGWTPPQSYYGPWNLIVAVSFGLFIPSRILKAAKYGGLNIHPSLLPDFRGPAPIHRVLLAEETKTGVTLQTLHESKFDHGLILDQTSFDTPESQTGCVQELLRVAAEKGAEMLVDGIRNRLFVPPLEPLSLPPVIDETSLRHAAKITPEDRHVDWPSWTWDRISRYHRIIGPLWNYAATFDNSESTRSSAQKRIIFTDMEIVQSEPILELVSLIEPGVPFAILGNPSLEDQDRPIYVLTGDRKLVKINKTKVEGEKIKGAYVSALKAKMIAPLKGGLMSKFYAPLH</sequence>
<dbReference type="InterPro" id="IPR036477">
    <property type="entry name" value="Formyl_transf_N_sf"/>
</dbReference>